<evidence type="ECO:0000313" key="3">
    <source>
        <dbReference type="Proteomes" id="UP000602510"/>
    </source>
</evidence>
<reference evidence="2" key="1">
    <citation type="submission" date="2020-04" db="EMBL/GenBank/DDBJ databases">
        <title>Hybrid Assembly of Korean Phytophthora infestans isolates.</title>
        <authorList>
            <person name="Prokchorchik M."/>
            <person name="Lee Y."/>
            <person name="Seo J."/>
            <person name="Cho J.-H."/>
            <person name="Park Y.-E."/>
            <person name="Jang D.-C."/>
            <person name="Im J.-S."/>
            <person name="Choi J.-G."/>
            <person name="Park H.-J."/>
            <person name="Lee G.-B."/>
            <person name="Lee Y.-G."/>
            <person name="Hong S.-Y."/>
            <person name="Cho K."/>
            <person name="Sohn K.H."/>
        </authorList>
    </citation>
    <scope>NUCLEOTIDE SEQUENCE</scope>
    <source>
        <strain evidence="2">KR_1_A1</strain>
    </source>
</reference>
<proteinExistence type="predicted"/>
<name>A0A833SD40_PHYIN</name>
<dbReference type="Proteomes" id="UP000602510">
    <property type="component" value="Unassembled WGS sequence"/>
</dbReference>
<organism evidence="2 3">
    <name type="scientific">Phytophthora infestans</name>
    <name type="common">Potato late blight agent</name>
    <name type="synonym">Botrytis infestans</name>
    <dbReference type="NCBI Taxonomy" id="4787"/>
    <lineage>
        <taxon>Eukaryota</taxon>
        <taxon>Sar</taxon>
        <taxon>Stramenopiles</taxon>
        <taxon>Oomycota</taxon>
        <taxon>Peronosporomycetes</taxon>
        <taxon>Peronosporales</taxon>
        <taxon>Peronosporaceae</taxon>
        <taxon>Phytophthora</taxon>
    </lineage>
</organism>
<feature type="region of interest" description="Disordered" evidence="1">
    <location>
        <begin position="32"/>
        <end position="66"/>
    </location>
</feature>
<dbReference type="EMBL" id="WSZM01000467">
    <property type="protein sequence ID" value="KAF4032717.1"/>
    <property type="molecule type" value="Genomic_DNA"/>
</dbReference>
<gene>
    <name evidence="2" type="ORF">GN244_ATG15363</name>
</gene>
<sequence length="78" mass="9238">MDALTGSLKSTSEDDGNKYEFKAERLAFEQDQAEKQRLHEAAEAEKRRQHELDLETHRQKADEEREKRMFDLLESVLM</sequence>
<dbReference type="AlphaFoldDB" id="A0A833SD40"/>
<evidence type="ECO:0000256" key="1">
    <source>
        <dbReference type="SAM" id="MobiDB-lite"/>
    </source>
</evidence>
<protein>
    <submittedName>
        <fullName evidence="2">Uncharacterized protein</fullName>
    </submittedName>
</protein>
<comment type="caution">
    <text evidence="2">The sequence shown here is derived from an EMBL/GenBank/DDBJ whole genome shotgun (WGS) entry which is preliminary data.</text>
</comment>
<evidence type="ECO:0000313" key="2">
    <source>
        <dbReference type="EMBL" id="KAF4032717.1"/>
    </source>
</evidence>
<keyword evidence="3" id="KW-1185">Reference proteome</keyword>
<accession>A0A833SD40</accession>